<name>A0A2L0UH19_9MICC</name>
<dbReference type="RefSeq" id="WP_208739615.1">
    <property type="nucleotide sequence ID" value="NZ_CP024915.1"/>
</dbReference>
<feature type="transmembrane region" description="Helical" evidence="1">
    <location>
        <begin position="116"/>
        <end position="133"/>
    </location>
</feature>
<dbReference type="Proteomes" id="UP000239187">
    <property type="component" value="Chromosome"/>
</dbReference>
<feature type="transmembrane region" description="Helical" evidence="1">
    <location>
        <begin position="26"/>
        <end position="45"/>
    </location>
</feature>
<sequence length="189" mass="20324">MGTLIGLFGACVFVFSYTPQIAELLVVLARALVVGAVACTLWFLFASPRYLGPFTAPRGQQIGIYLLYMVLEFALIAFGTGRLTSMGELELQPALIALVVGLHFIPFAWAFKERMFYTLGGVLAVLGGMGLLIGTQTSALGAAVGSGLVMSLILLAYSLGMFAHPPPSRDVAQRQTTLHDVWTLDRFCC</sequence>
<feature type="transmembrane region" description="Helical" evidence="1">
    <location>
        <begin position="91"/>
        <end position="109"/>
    </location>
</feature>
<reference evidence="2 3" key="1">
    <citation type="submission" date="2017-11" db="EMBL/GenBank/DDBJ databases">
        <title>Draft genome of Arthrobacter agilis strain UMCV2, a plant growth-promoting rhizobacterium and biocontrol capacity of phytopathogenic fungi.</title>
        <authorList>
            <person name="Martinez-Camara R."/>
            <person name="Santoyo G."/>
            <person name="Moreno-Hagelsieb G."/>
            <person name="Valencia-Cantero E."/>
        </authorList>
    </citation>
    <scope>NUCLEOTIDE SEQUENCE [LARGE SCALE GENOMIC DNA]</scope>
    <source>
        <strain evidence="2 3">UMCV2</strain>
    </source>
</reference>
<dbReference type="EMBL" id="CP024915">
    <property type="protein sequence ID" value="AUZ88508.1"/>
    <property type="molecule type" value="Genomic_DNA"/>
</dbReference>
<organism evidence="2 3">
    <name type="scientific">Arthrobacter agilis</name>
    <dbReference type="NCBI Taxonomy" id="37921"/>
    <lineage>
        <taxon>Bacteria</taxon>
        <taxon>Bacillati</taxon>
        <taxon>Actinomycetota</taxon>
        <taxon>Actinomycetes</taxon>
        <taxon>Micrococcales</taxon>
        <taxon>Micrococcaceae</taxon>
        <taxon>Arthrobacter</taxon>
    </lineage>
</organism>
<keyword evidence="1" id="KW-1133">Transmembrane helix</keyword>
<dbReference type="AlphaFoldDB" id="A0A2L0UH19"/>
<gene>
    <name evidence="2" type="ORF">CVO76_13335</name>
</gene>
<evidence type="ECO:0000313" key="2">
    <source>
        <dbReference type="EMBL" id="AUZ88508.1"/>
    </source>
</evidence>
<feature type="transmembrane region" description="Helical" evidence="1">
    <location>
        <begin position="139"/>
        <end position="159"/>
    </location>
</feature>
<keyword evidence="1" id="KW-0812">Transmembrane</keyword>
<accession>A0A2L0UH19</accession>
<evidence type="ECO:0000256" key="1">
    <source>
        <dbReference type="SAM" id="Phobius"/>
    </source>
</evidence>
<feature type="transmembrane region" description="Helical" evidence="1">
    <location>
        <begin position="65"/>
        <end position="85"/>
    </location>
</feature>
<protein>
    <submittedName>
        <fullName evidence="2">Uncharacterized protein</fullName>
    </submittedName>
</protein>
<evidence type="ECO:0000313" key="3">
    <source>
        <dbReference type="Proteomes" id="UP000239187"/>
    </source>
</evidence>
<proteinExistence type="predicted"/>
<keyword evidence="1" id="KW-0472">Membrane</keyword>